<sequence>MVLTPQQTRNIIQQVLGSTTVDRARVLLDTFVQVEGYDVLLVQDQMDITCIIAMQTAVQKSCFKQWGDSLVMDWTHGTNNLGYHLGSLVVTSATGRGIPVVDFLALDQKAETMQLILDFFKRHNPTWTSLQLIKISLNGVCWIRHFPKPRSYCASFMLILIGARFAEDRIECPELLKYFMINWKTWVSMWANHSRGKYFSAGNTTTNRIESNWNQAKHILRKRPRLDATLSGLLAHQGTIVRQILTTVRKHVSTSRQQGSIPDFFIRVSKRLSDAPLLKVRTQWDLFMVYMDNFTCLKLDGVGEWEVSTRGCSFCCNDFEWSCTCLFYCSHHLPCQHLMYIAEHVHHFDYLPESSVTRRWDMLIASDLEDEFQNGVNALQIVQTSMKEAAKTWTHDGLTQHHVSKCQIEAPQAPTQAAAQAATQLGETTKNAPKHRRVIYVKMRSRERANIVVLSSEEKYCYTKAVFEPVMEQLSGLTTPAFLTTLNSWKEIVSKRLHAGASENSTDTTTRPNEDNETDSVTSDDKSDVSPADLIDSMNFIRDIEQAVQLPITSTAGSSSETTDTIQKTQREEKRANLAVSWNSRSSNTDLAKTPAMVRVAHSSTEYVCSAEYDYHFVIPKCLVVKLDAVVKAEKNKRPKSTYFNSTSSLDPPDGTTEETIAYFLGGTPRFTRFVRIPCFLFRCLASVALNVAPANLCVA</sequence>
<feature type="domain" description="SWIM-type" evidence="3">
    <location>
        <begin position="308"/>
        <end position="346"/>
    </location>
</feature>
<dbReference type="Pfam" id="PF21056">
    <property type="entry name" value="ZSWIM1-3_RNaseH-like"/>
    <property type="match status" value="1"/>
</dbReference>
<dbReference type="EMBL" id="BSXT01002813">
    <property type="protein sequence ID" value="GMF51091.1"/>
    <property type="molecule type" value="Genomic_DNA"/>
</dbReference>
<evidence type="ECO:0000256" key="2">
    <source>
        <dbReference type="SAM" id="MobiDB-lite"/>
    </source>
</evidence>
<dbReference type="InterPro" id="IPR052579">
    <property type="entry name" value="Zinc_finger_SWIM"/>
</dbReference>
<comment type="caution">
    <text evidence="4">The sequence shown here is derived from an EMBL/GenBank/DDBJ whole genome shotgun (WGS) entry which is preliminary data.</text>
</comment>
<accession>A0A9W6Y345</accession>
<proteinExistence type="predicted"/>
<evidence type="ECO:0000256" key="1">
    <source>
        <dbReference type="PROSITE-ProRule" id="PRU00325"/>
    </source>
</evidence>
<feature type="region of interest" description="Disordered" evidence="2">
    <location>
        <begin position="500"/>
        <end position="531"/>
    </location>
</feature>
<feature type="compositionally biased region" description="Polar residues" evidence="2">
    <location>
        <begin position="502"/>
        <end position="511"/>
    </location>
</feature>
<dbReference type="GO" id="GO:0008270">
    <property type="term" value="F:zinc ion binding"/>
    <property type="evidence" value="ECO:0007669"/>
    <property type="project" value="UniProtKB-KW"/>
</dbReference>
<dbReference type="InterPro" id="IPR007527">
    <property type="entry name" value="Znf_SWIM"/>
</dbReference>
<keyword evidence="1" id="KW-0862">Zinc</keyword>
<reference evidence="4" key="1">
    <citation type="submission" date="2023-04" db="EMBL/GenBank/DDBJ databases">
        <title>Phytophthora fragariaefolia NBRC 109709.</title>
        <authorList>
            <person name="Ichikawa N."/>
            <person name="Sato H."/>
            <person name="Tonouchi N."/>
        </authorList>
    </citation>
    <scope>NUCLEOTIDE SEQUENCE</scope>
    <source>
        <strain evidence="4">NBRC 109709</strain>
    </source>
</reference>
<dbReference type="InterPro" id="IPR048324">
    <property type="entry name" value="ZSWIM1-3_RNaseH-like"/>
</dbReference>
<feature type="compositionally biased region" description="Polar residues" evidence="2">
    <location>
        <begin position="552"/>
        <end position="568"/>
    </location>
</feature>
<dbReference type="AlphaFoldDB" id="A0A9W6Y345"/>
<dbReference type="PANTHER" id="PTHR31569:SF4">
    <property type="entry name" value="SWIM-TYPE DOMAIN-CONTAINING PROTEIN"/>
    <property type="match status" value="1"/>
</dbReference>
<evidence type="ECO:0000313" key="5">
    <source>
        <dbReference type="Proteomes" id="UP001165121"/>
    </source>
</evidence>
<dbReference type="OrthoDB" id="125104at2759"/>
<evidence type="ECO:0000313" key="4">
    <source>
        <dbReference type="EMBL" id="GMF51091.1"/>
    </source>
</evidence>
<feature type="region of interest" description="Disordered" evidence="2">
    <location>
        <begin position="552"/>
        <end position="576"/>
    </location>
</feature>
<organism evidence="4 5">
    <name type="scientific">Phytophthora fragariaefolia</name>
    <dbReference type="NCBI Taxonomy" id="1490495"/>
    <lineage>
        <taxon>Eukaryota</taxon>
        <taxon>Sar</taxon>
        <taxon>Stramenopiles</taxon>
        <taxon>Oomycota</taxon>
        <taxon>Peronosporomycetes</taxon>
        <taxon>Peronosporales</taxon>
        <taxon>Peronosporaceae</taxon>
        <taxon>Phytophthora</taxon>
    </lineage>
</organism>
<dbReference type="Proteomes" id="UP001165121">
    <property type="component" value="Unassembled WGS sequence"/>
</dbReference>
<keyword evidence="1" id="KW-0863">Zinc-finger</keyword>
<keyword evidence="1" id="KW-0479">Metal-binding</keyword>
<keyword evidence="5" id="KW-1185">Reference proteome</keyword>
<dbReference type="PANTHER" id="PTHR31569">
    <property type="entry name" value="SWIM-TYPE DOMAIN-CONTAINING PROTEIN"/>
    <property type="match status" value="1"/>
</dbReference>
<dbReference type="PROSITE" id="PS50966">
    <property type="entry name" value="ZF_SWIM"/>
    <property type="match status" value="1"/>
</dbReference>
<protein>
    <submittedName>
        <fullName evidence="4">Unnamed protein product</fullName>
    </submittedName>
</protein>
<gene>
    <name evidence="4" type="ORF">Pfra01_002056000</name>
</gene>
<name>A0A9W6Y345_9STRA</name>
<evidence type="ECO:0000259" key="3">
    <source>
        <dbReference type="PROSITE" id="PS50966"/>
    </source>
</evidence>